<dbReference type="InterPro" id="IPR012938">
    <property type="entry name" value="Glc/Sorbosone_DH"/>
</dbReference>
<dbReference type="STRING" id="1073325.SAMN05444483_103274"/>
<dbReference type="RefSeq" id="WP_072878259.1">
    <property type="nucleotide sequence ID" value="NZ_FQVT01000003.1"/>
</dbReference>
<dbReference type="InterPro" id="IPR011042">
    <property type="entry name" value="6-blade_b-propeller_TolB-like"/>
</dbReference>
<dbReference type="Pfam" id="PF07995">
    <property type="entry name" value="GSDH"/>
    <property type="match status" value="1"/>
</dbReference>
<dbReference type="PANTHER" id="PTHR19328">
    <property type="entry name" value="HEDGEHOG-INTERACTING PROTEIN"/>
    <property type="match status" value="1"/>
</dbReference>
<evidence type="ECO:0000313" key="3">
    <source>
        <dbReference type="EMBL" id="SHF93051.1"/>
    </source>
</evidence>
<protein>
    <submittedName>
        <fullName evidence="3">Quinoprotein glucose dehydrogenase</fullName>
    </submittedName>
</protein>
<dbReference type="EMBL" id="FQVT01000003">
    <property type="protein sequence ID" value="SHF93051.1"/>
    <property type="molecule type" value="Genomic_DNA"/>
</dbReference>
<dbReference type="AlphaFoldDB" id="A0A1M5FPG0"/>
<dbReference type="Proteomes" id="UP000183945">
    <property type="component" value="Unassembled WGS sequence"/>
</dbReference>
<organism evidence="3 4">
    <name type="scientific">Salegentibacter echinorum</name>
    <dbReference type="NCBI Taxonomy" id="1073325"/>
    <lineage>
        <taxon>Bacteria</taxon>
        <taxon>Pseudomonadati</taxon>
        <taxon>Bacteroidota</taxon>
        <taxon>Flavobacteriia</taxon>
        <taxon>Flavobacteriales</taxon>
        <taxon>Flavobacteriaceae</taxon>
        <taxon>Salegentibacter</taxon>
    </lineage>
</organism>
<sequence length="394" mass="43992">MKRQFLIPALVLFFIACGDSEKNKDTARATPDKETEQETNPIPAEQPEAVLPEKTYEHEVVAGDITIPWGFDFLPDESMLVTERNGKIYHIKEGKKQEVTGAPEIYNQGQGGLLDLAVAPNFAENSWVYITYASSKGEEEGGNTALMRAKFKDGELTNREDLYKAEPNTTKGQHFGSRIVFDNKGHLFFSIGDRGSRDVNPQDITRDGGKVYRLNLDGSIPEDNPFVGEENAKEAIYSYGHRNPQGMIFNDGEVWVNEHGPKGGDEINIVKPGKNYGWPEVTYGENYDGTTITEERTGPKFTNPLTYWVPSIAPSGFEKVTSNKYPELKDGFLVGSLKFQYLEFLKIDGNKVTKREKLLDGLGRVRDVQQGPNGFIYVAVEGTGVVKLLPHEEQ</sequence>
<reference evidence="4" key="1">
    <citation type="submission" date="2016-11" db="EMBL/GenBank/DDBJ databases">
        <authorList>
            <person name="Varghese N."/>
            <person name="Submissions S."/>
        </authorList>
    </citation>
    <scope>NUCLEOTIDE SEQUENCE [LARGE SCALE GENOMIC DNA]</scope>
    <source>
        <strain evidence="4">DSM 24579</strain>
    </source>
</reference>
<name>A0A1M5FPG0_SALEC</name>
<accession>A0A1M5FPG0</accession>
<dbReference type="PANTHER" id="PTHR19328:SF75">
    <property type="entry name" value="ALDOSE SUGAR DEHYDROGENASE YLII"/>
    <property type="match status" value="1"/>
</dbReference>
<feature type="region of interest" description="Disordered" evidence="1">
    <location>
        <begin position="23"/>
        <end position="46"/>
    </location>
</feature>
<dbReference type="PROSITE" id="PS51257">
    <property type="entry name" value="PROKAR_LIPOPROTEIN"/>
    <property type="match status" value="1"/>
</dbReference>
<evidence type="ECO:0000256" key="1">
    <source>
        <dbReference type="SAM" id="MobiDB-lite"/>
    </source>
</evidence>
<proteinExistence type="predicted"/>
<keyword evidence="4" id="KW-1185">Reference proteome</keyword>
<feature type="domain" description="Glucose/Sorbosone dehydrogenase" evidence="2">
    <location>
        <begin position="66"/>
        <end position="382"/>
    </location>
</feature>
<evidence type="ECO:0000259" key="2">
    <source>
        <dbReference type="Pfam" id="PF07995"/>
    </source>
</evidence>
<dbReference type="Gene3D" id="2.120.10.30">
    <property type="entry name" value="TolB, C-terminal domain"/>
    <property type="match status" value="1"/>
</dbReference>
<feature type="compositionally biased region" description="Basic and acidic residues" evidence="1">
    <location>
        <begin position="23"/>
        <end position="36"/>
    </location>
</feature>
<evidence type="ECO:0000313" key="4">
    <source>
        <dbReference type="Proteomes" id="UP000183945"/>
    </source>
</evidence>
<dbReference type="SUPFAM" id="SSF50952">
    <property type="entry name" value="Soluble quinoprotein glucose dehydrogenase"/>
    <property type="match status" value="1"/>
</dbReference>
<gene>
    <name evidence="3" type="ORF">SAMN05444483_103274</name>
</gene>
<dbReference type="OrthoDB" id="9770043at2"/>
<dbReference type="InterPro" id="IPR011041">
    <property type="entry name" value="Quinoprot_gluc/sorb_DH_b-prop"/>
</dbReference>